<dbReference type="PANTHER" id="PTHR30204">
    <property type="entry name" value="REDOX-CYCLING DRUG-SENSING TRANSCRIPTIONAL ACTIVATOR SOXR"/>
    <property type="match status" value="1"/>
</dbReference>
<dbReference type="CDD" id="cd01282">
    <property type="entry name" value="HTH_MerR-like_sg3"/>
    <property type="match status" value="1"/>
</dbReference>
<dbReference type="SUPFAM" id="SSF46955">
    <property type="entry name" value="Putative DNA-binding domain"/>
    <property type="match status" value="1"/>
</dbReference>
<evidence type="ECO:0000256" key="1">
    <source>
        <dbReference type="ARBA" id="ARBA00023015"/>
    </source>
</evidence>
<dbReference type="PROSITE" id="PS50937">
    <property type="entry name" value="HTH_MERR_2"/>
    <property type="match status" value="1"/>
</dbReference>
<dbReference type="GO" id="GO:0003677">
    <property type="term" value="F:DNA binding"/>
    <property type="evidence" value="ECO:0007669"/>
    <property type="project" value="UniProtKB-KW"/>
</dbReference>
<reference evidence="6 7" key="1">
    <citation type="submission" date="2020-05" db="EMBL/GenBank/DDBJ databases">
        <title>Whole genome sequencing and identification of novel metabolites from Paenibacillus alvei strain JR949.</title>
        <authorList>
            <person name="Rajendhran J."/>
            <person name="Sree Pranav P."/>
            <person name="Mahalakshmi B."/>
            <person name="Karthikeyan R."/>
        </authorList>
    </citation>
    <scope>NUCLEOTIDE SEQUENCE [LARGE SCALE GENOMIC DNA]</scope>
    <source>
        <strain evidence="6 7">JR949</strain>
    </source>
</reference>
<feature type="coiled-coil region" evidence="4">
    <location>
        <begin position="88"/>
        <end position="122"/>
    </location>
</feature>
<dbReference type="PANTHER" id="PTHR30204:SF94">
    <property type="entry name" value="HEAVY METAL-DEPENDENT TRANSCRIPTIONAL REGULATOR HI_0293-RELATED"/>
    <property type="match status" value="1"/>
</dbReference>
<evidence type="ECO:0000256" key="4">
    <source>
        <dbReference type="SAM" id="Coils"/>
    </source>
</evidence>
<keyword evidence="1" id="KW-0805">Transcription regulation</keyword>
<dbReference type="SMART" id="SM00422">
    <property type="entry name" value="HTH_MERR"/>
    <property type="match status" value="1"/>
</dbReference>
<keyword evidence="3" id="KW-0804">Transcription</keyword>
<comment type="caution">
    <text evidence="6">The sequence shown here is derived from an EMBL/GenBank/DDBJ whole genome shotgun (WGS) entry which is preliminary data.</text>
</comment>
<gene>
    <name evidence="6" type="ORF">HMI46_22680</name>
</gene>
<evidence type="ECO:0000256" key="3">
    <source>
        <dbReference type="ARBA" id="ARBA00023163"/>
    </source>
</evidence>
<keyword evidence="2" id="KW-0238">DNA-binding</keyword>
<dbReference type="Pfam" id="PF13411">
    <property type="entry name" value="MerR_1"/>
    <property type="match status" value="1"/>
</dbReference>
<accession>A0AAP7A0H0</accession>
<sequence>MRIGELSARTGVSLRSLRYYEQQGLLTPARHANGYREYSPLAEEQVRTIQFYLGLGLSTEQIAGFLQCVLKNKEAFCQEVLPIYEQKLAEIDEQIHLLESIKSNLQERIRFILNERQTANREE</sequence>
<dbReference type="InterPro" id="IPR009061">
    <property type="entry name" value="DNA-bd_dom_put_sf"/>
</dbReference>
<dbReference type="PROSITE" id="PS00552">
    <property type="entry name" value="HTH_MERR_1"/>
    <property type="match status" value="1"/>
</dbReference>
<protein>
    <submittedName>
        <fullName evidence="6">MerR family transcriptional regulator</fullName>
    </submittedName>
</protein>
<evidence type="ECO:0000256" key="2">
    <source>
        <dbReference type="ARBA" id="ARBA00023125"/>
    </source>
</evidence>
<evidence type="ECO:0000313" key="6">
    <source>
        <dbReference type="EMBL" id="NOJ73338.1"/>
    </source>
</evidence>
<proteinExistence type="predicted"/>
<dbReference type="AlphaFoldDB" id="A0AAP7A0H0"/>
<feature type="domain" description="HTH merR-type" evidence="5">
    <location>
        <begin position="1"/>
        <end position="68"/>
    </location>
</feature>
<organism evidence="6 7">
    <name type="scientific">Paenibacillus alvei</name>
    <name type="common">Bacillus alvei</name>
    <dbReference type="NCBI Taxonomy" id="44250"/>
    <lineage>
        <taxon>Bacteria</taxon>
        <taxon>Bacillati</taxon>
        <taxon>Bacillota</taxon>
        <taxon>Bacilli</taxon>
        <taxon>Bacillales</taxon>
        <taxon>Paenibacillaceae</taxon>
        <taxon>Paenibacillus</taxon>
    </lineage>
</organism>
<keyword evidence="4" id="KW-0175">Coiled coil</keyword>
<dbReference type="EMBL" id="JABFOR010000042">
    <property type="protein sequence ID" value="NOJ73338.1"/>
    <property type="molecule type" value="Genomic_DNA"/>
</dbReference>
<name>A0AAP7A0H0_PAEAL</name>
<dbReference type="RefSeq" id="WP_171418989.1">
    <property type="nucleotide sequence ID" value="NZ_JABFOR010000042.1"/>
</dbReference>
<dbReference type="Proteomes" id="UP000552038">
    <property type="component" value="Unassembled WGS sequence"/>
</dbReference>
<dbReference type="GO" id="GO:0003700">
    <property type="term" value="F:DNA-binding transcription factor activity"/>
    <property type="evidence" value="ECO:0007669"/>
    <property type="project" value="InterPro"/>
</dbReference>
<dbReference type="InterPro" id="IPR047057">
    <property type="entry name" value="MerR_fam"/>
</dbReference>
<dbReference type="Gene3D" id="1.10.1660.10">
    <property type="match status" value="1"/>
</dbReference>
<dbReference type="PRINTS" id="PR00040">
    <property type="entry name" value="HTHMERR"/>
</dbReference>
<evidence type="ECO:0000259" key="5">
    <source>
        <dbReference type="PROSITE" id="PS50937"/>
    </source>
</evidence>
<dbReference type="InterPro" id="IPR000551">
    <property type="entry name" value="MerR-type_HTH_dom"/>
</dbReference>
<evidence type="ECO:0000313" key="7">
    <source>
        <dbReference type="Proteomes" id="UP000552038"/>
    </source>
</evidence>